<evidence type="ECO:0000256" key="2">
    <source>
        <dbReference type="ARBA" id="ARBA00010393"/>
    </source>
</evidence>
<dbReference type="SUPFAM" id="SSF52540">
    <property type="entry name" value="P-loop containing nucleoside triphosphate hydrolases"/>
    <property type="match status" value="2"/>
</dbReference>
<protein>
    <recommendedName>
        <fullName evidence="6">PhoH-like protein</fullName>
    </recommendedName>
</protein>
<evidence type="ECO:0000259" key="7">
    <source>
        <dbReference type="PROSITE" id="PS50819"/>
    </source>
</evidence>
<dbReference type="InterPro" id="IPR027434">
    <property type="entry name" value="Homing_endonucl"/>
</dbReference>
<evidence type="ECO:0000313" key="9">
    <source>
        <dbReference type="Proteomes" id="UP000093925"/>
    </source>
</evidence>
<dbReference type="PANTHER" id="PTHR30473:SF1">
    <property type="entry name" value="PHOH-LIKE PROTEIN"/>
    <property type="match status" value="1"/>
</dbReference>
<dbReference type="InterPro" id="IPR004042">
    <property type="entry name" value="Intein_endonuc_central"/>
</dbReference>
<dbReference type="Proteomes" id="UP000093925">
    <property type="component" value="Unassembled WGS sequence"/>
</dbReference>
<comment type="caution">
    <text evidence="8">The sequence shown here is derived from an EMBL/GenBank/DDBJ whole genome shotgun (WGS) entry which is preliminary data.</text>
</comment>
<dbReference type="InterPro" id="IPR004087">
    <property type="entry name" value="KH_dom"/>
</dbReference>
<accession>A0A1A3KWR9</accession>
<dbReference type="InterPro" id="IPR036844">
    <property type="entry name" value="Hint_dom_sf"/>
</dbReference>
<dbReference type="Gene3D" id="3.40.50.300">
    <property type="entry name" value="P-loop containing nucleotide triphosphate hydrolases"/>
    <property type="match status" value="2"/>
</dbReference>
<evidence type="ECO:0000256" key="3">
    <source>
        <dbReference type="ARBA" id="ARBA00022490"/>
    </source>
</evidence>
<dbReference type="InterPro" id="IPR004860">
    <property type="entry name" value="LAGLIDADG_dom"/>
</dbReference>
<dbReference type="SUPFAM" id="SSF55608">
    <property type="entry name" value="Homing endonucleases"/>
    <property type="match status" value="1"/>
</dbReference>
<dbReference type="AlphaFoldDB" id="A0A1A3KWR9"/>
<keyword evidence="4" id="KW-0547">Nucleotide-binding</keyword>
<dbReference type="InterPro" id="IPR027417">
    <property type="entry name" value="P-loop_NTPase"/>
</dbReference>
<dbReference type="Gene3D" id="3.10.28.10">
    <property type="entry name" value="Homing endonucleases"/>
    <property type="match status" value="1"/>
</dbReference>
<dbReference type="GO" id="GO:0005524">
    <property type="term" value="F:ATP binding"/>
    <property type="evidence" value="ECO:0007669"/>
    <property type="project" value="UniProtKB-KW"/>
</dbReference>
<organism evidence="8 9">
    <name type="scientific">Mycobacterium asiaticum</name>
    <dbReference type="NCBI Taxonomy" id="1790"/>
    <lineage>
        <taxon>Bacteria</taxon>
        <taxon>Bacillati</taxon>
        <taxon>Actinomycetota</taxon>
        <taxon>Actinomycetes</taxon>
        <taxon>Mycobacteriales</taxon>
        <taxon>Mycobacteriaceae</taxon>
        <taxon>Mycobacterium</taxon>
    </lineage>
</organism>
<dbReference type="GO" id="GO:0004519">
    <property type="term" value="F:endonuclease activity"/>
    <property type="evidence" value="ECO:0007669"/>
    <property type="project" value="InterPro"/>
</dbReference>
<name>A0A1A3KWR9_MYCAS</name>
<dbReference type="InterPro" id="IPR051451">
    <property type="entry name" value="PhoH2-like"/>
</dbReference>
<comment type="subcellular location">
    <subcellularLocation>
        <location evidence="1">Cytoplasm</location>
    </subcellularLocation>
</comment>
<evidence type="ECO:0000256" key="5">
    <source>
        <dbReference type="ARBA" id="ARBA00022840"/>
    </source>
</evidence>
<evidence type="ECO:0000256" key="1">
    <source>
        <dbReference type="ARBA" id="ARBA00004496"/>
    </source>
</evidence>
<proteinExistence type="inferred from homology"/>
<comment type="similarity">
    <text evidence="2">Belongs to the PhoH family.</text>
</comment>
<dbReference type="GO" id="GO:0003676">
    <property type="term" value="F:nucleic acid binding"/>
    <property type="evidence" value="ECO:0007669"/>
    <property type="project" value="InterPro"/>
</dbReference>
<dbReference type="Pfam" id="PF02562">
    <property type="entry name" value="PhoH"/>
    <property type="match status" value="2"/>
</dbReference>
<dbReference type="Pfam" id="PF14528">
    <property type="entry name" value="LAGLIDADG_3"/>
    <property type="match status" value="1"/>
</dbReference>
<dbReference type="SMART" id="SM00322">
    <property type="entry name" value="KH"/>
    <property type="match status" value="1"/>
</dbReference>
<keyword evidence="3" id="KW-0963">Cytoplasm</keyword>
<dbReference type="PROSITE" id="PS50819">
    <property type="entry name" value="INTEIN_ENDONUCLEASE"/>
    <property type="match status" value="1"/>
</dbReference>
<sequence>MTPRETRAADAGVTRQADAQVRSSFDVPPDLVMGLLGSADENLRALERNLNATLHVRGNTVSFSGEPADVALAERAVSELVAIVDRGQALTPEVVRHSVAMLVGTGNESPADVLTLDILARRGKTIRPKTLNQKHYVDAIDANTIVFGIGPAGTGKTYLAMAKAVHALQTKQVSRIILTRPAVEAGERLGFLPGTLSEKIDPYLRPLYDALYDMMDPELIPKLMSAGVIEVAPLAYMRGRAQPVFTKVLTPSGFRPIGSLRVGDFVIGSDGRPTEVLGVYPQGFKEIYRLSAQDGSSTLASGDHLWSVYTRSDKRRGRPARVLQTKEMIGNLRVAHYHRYELPMLSAPVHFESRAVPLDAYALGLLLGDGCITCATTPTFATNDPELAQALECLIPGVTVRRKNDVDYVLNRTTSPGEVITTANPVTSAVRQLGLAGTRSDTKFVPPEYLFNSVDVRLGVLQGLLDTDGGPATQQGRSCRIQFTTVSDRLRDDVMFLVRSLGGVVYTRARPAEGRKPGLARGRAVPHRSDAHILDIRLPAGVIPFRLSRKLAKYDADGCGRPMRFVESIESAGTEEAVCIQVAAADSLYVTEDFLLTHNTLNDAFIVLDEAQNTTAEQMKMFLTRLGFGSKVVVTGDVTQVDLPGGARSGLRAAVDILEDIDDIHIAELTSADVVRHRLVGEIVDAYARYEEPGQGMNRAARRASGSRNRR</sequence>
<dbReference type="EMBL" id="LZLM01000027">
    <property type="protein sequence ID" value="OBJ88879.1"/>
    <property type="molecule type" value="Genomic_DNA"/>
</dbReference>
<evidence type="ECO:0000313" key="8">
    <source>
        <dbReference type="EMBL" id="OBJ88879.1"/>
    </source>
</evidence>
<keyword evidence="5" id="KW-0067">ATP-binding</keyword>
<reference evidence="8 9" key="1">
    <citation type="submission" date="2016-06" db="EMBL/GenBank/DDBJ databases">
        <authorList>
            <person name="Kjaerup R.B."/>
            <person name="Dalgaard T.S."/>
            <person name="Juul-Madsen H.R."/>
        </authorList>
    </citation>
    <scope>NUCLEOTIDE SEQUENCE [LARGE SCALE GENOMIC DNA]</scope>
    <source>
        <strain evidence="8 9">1276495.2</strain>
    </source>
</reference>
<dbReference type="InterPro" id="IPR003714">
    <property type="entry name" value="PhoH"/>
</dbReference>
<dbReference type="GO" id="GO:0005829">
    <property type="term" value="C:cytosol"/>
    <property type="evidence" value="ECO:0007669"/>
    <property type="project" value="TreeGrafter"/>
</dbReference>
<feature type="domain" description="DOD-type homing endonuclease" evidence="7">
    <location>
        <begin position="362"/>
        <end position="503"/>
    </location>
</feature>
<dbReference type="SUPFAM" id="SSF51294">
    <property type="entry name" value="Hedgehog/intein (Hint) domain"/>
    <property type="match status" value="1"/>
</dbReference>
<gene>
    <name evidence="8" type="ORF">A5640_04045</name>
</gene>
<evidence type="ECO:0000256" key="6">
    <source>
        <dbReference type="ARBA" id="ARBA00039970"/>
    </source>
</evidence>
<dbReference type="PANTHER" id="PTHR30473">
    <property type="entry name" value="PROTEIN PHOH"/>
    <property type="match status" value="1"/>
</dbReference>
<evidence type="ECO:0000256" key="4">
    <source>
        <dbReference type="ARBA" id="ARBA00022741"/>
    </source>
</evidence>